<reference evidence="1 2" key="1">
    <citation type="submission" date="2018-07" db="EMBL/GenBank/DDBJ databases">
        <title>Genomic Encyclopedia of Type Strains, Phase III (KMG-III): the genomes of soil and plant-associated and newly described type strains.</title>
        <authorList>
            <person name="Whitman W."/>
        </authorList>
    </citation>
    <scope>NUCLEOTIDE SEQUENCE [LARGE SCALE GENOMIC DNA]</scope>
    <source>
        <strain evidence="1 2">CECT 8333</strain>
    </source>
</reference>
<comment type="caution">
    <text evidence="1">The sequence shown here is derived from an EMBL/GenBank/DDBJ whole genome shotgun (WGS) entry which is preliminary data.</text>
</comment>
<dbReference type="Proteomes" id="UP000253090">
    <property type="component" value="Unassembled WGS sequence"/>
</dbReference>
<evidence type="ECO:0000313" key="1">
    <source>
        <dbReference type="EMBL" id="RCX15649.1"/>
    </source>
</evidence>
<name>A0A369B265_9BACL</name>
<proteinExistence type="predicted"/>
<protein>
    <submittedName>
        <fullName evidence="1">Uncharacterized protein</fullName>
    </submittedName>
</protein>
<sequence length="78" mass="8778">MTEKSIDGIISGLIVSWPTPDEIEFLRENKNEAIEVINGYEVQLRKVIDELTENGDNNGLIPFYGSIAKSISEIKRLL</sequence>
<accession>A0A369B265</accession>
<organism evidence="1 2">
    <name type="scientific">Fontibacillus phaseoli</name>
    <dbReference type="NCBI Taxonomy" id="1416533"/>
    <lineage>
        <taxon>Bacteria</taxon>
        <taxon>Bacillati</taxon>
        <taxon>Bacillota</taxon>
        <taxon>Bacilli</taxon>
        <taxon>Bacillales</taxon>
        <taxon>Paenibacillaceae</taxon>
        <taxon>Fontibacillus</taxon>
    </lineage>
</organism>
<dbReference type="EMBL" id="QPJW01000014">
    <property type="protein sequence ID" value="RCX15649.1"/>
    <property type="molecule type" value="Genomic_DNA"/>
</dbReference>
<dbReference type="AlphaFoldDB" id="A0A369B265"/>
<gene>
    <name evidence="1" type="ORF">DFP94_11497</name>
</gene>
<keyword evidence="2" id="KW-1185">Reference proteome</keyword>
<evidence type="ECO:0000313" key="2">
    <source>
        <dbReference type="Proteomes" id="UP000253090"/>
    </source>
</evidence>
<dbReference type="RefSeq" id="WP_114498664.1">
    <property type="nucleotide sequence ID" value="NZ_QPJW01000014.1"/>
</dbReference>